<sequence length="605" mass="64217">MSSMGDPHVAFLWQTVVHRDFDVELDEPGRRSGAALEALTADLGIPDDAEGCGPVGEWADKLSRPLTAGLPALLARLSHPDIAVRRILPVVLAYAHAPAEEVVIPALLARSESDPDAPVRLGLLFALGLHCDRPEVRDHLRRRLQGEPADALGAALGLLLPPVAETDAEVIDEALEALTLCGGEAGEALAELAWCDPEWSGLPAAYGSVDAVDSWLTPTPGLRSRWLTRMLSGLWDGRLDASAAPVLVEAADRLFQQDRDAFARHAPAVASLLEHPDPLVRRAAVNTHHLPAHRTYTEALARVLQAPAPDSRSGTGAVSGSDSLSLSDADADVFERALGVLARRGDPRCIPPIQQRIRQGTVHAGLLRATADLADHLWPHIRARLGHDLPAAEVCSLLTGTSAWRGGAPVLPQVVTGLERLSRRIDATDSPEFDVLEAASAACTFLRTWGLADEAALTTLRRLARAGDLELGLAAIRTLMGLGESSDDEVVRLLLNVLARRDRPGRVIGRRGRRFDTNACDSLGELGPRALSASPALCRLRDTATEAGELRVAAASALWKITGDASAALPVLHGYATAEGPAAAPARDALRRIERTSPSASGTKA</sequence>
<name>A0ABZ1F944_9ACTN</name>
<gene>
    <name evidence="1" type="ORF">OG863_02020</name>
</gene>
<reference evidence="1 2" key="1">
    <citation type="submission" date="2022-10" db="EMBL/GenBank/DDBJ databases">
        <title>The complete genomes of actinobacterial strains from the NBC collection.</title>
        <authorList>
            <person name="Joergensen T.S."/>
            <person name="Alvarez Arevalo M."/>
            <person name="Sterndorff E.B."/>
            <person name="Faurdal D."/>
            <person name="Vuksanovic O."/>
            <person name="Mourched A.-S."/>
            <person name="Charusanti P."/>
            <person name="Shaw S."/>
            <person name="Blin K."/>
            <person name="Weber T."/>
        </authorList>
    </citation>
    <scope>NUCLEOTIDE SEQUENCE [LARGE SCALE GENOMIC DNA]</scope>
    <source>
        <strain evidence="1 2">NBC 01774</strain>
    </source>
</reference>
<dbReference type="RefSeq" id="WP_326616013.1">
    <property type="nucleotide sequence ID" value="NZ_CP109106.1"/>
</dbReference>
<dbReference type="Proteomes" id="UP001344251">
    <property type="component" value="Chromosome"/>
</dbReference>
<accession>A0ABZ1F944</accession>
<proteinExistence type="predicted"/>
<organism evidence="1 2">
    <name type="scientific">Streptomyces decoyicus</name>
    <dbReference type="NCBI Taxonomy" id="249567"/>
    <lineage>
        <taxon>Bacteria</taxon>
        <taxon>Bacillati</taxon>
        <taxon>Actinomycetota</taxon>
        <taxon>Actinomycetes</taxon>
        <taxon>Kitasatosporales</taxon>
        <taxon>Streptomycetaceae</taxon>
        <taxon>Streptomyces</taxon>
    </lineage>
</organism>
<dbReference type="Gene3D" id="1.25.10.10">
    <property type="entry name" value="Leucine-rich Repeat Variant"/>
    <property type="match status" value="3"/>
</dbReference>
<evidence type="ECO:0000313" key="1">
    <source>
        <dbReference type="EMBL" id="WSB66838.1"/>
    </source>
</evidence>
<evidence type="ECO:0008006" key="3">
    <source>
        <dbReference type="Google" id="ProtNLM"/>
    </source>
</evidence>
<dbReference type="InterPro" id="IPR011989">
    <property type="entry name" value="ARM-like"/>
</dbReference>
<evidence type="ECO:0000313" key="2">
    <source>
        <dbReference type="Proteomes" id="UP001344251"/>
    </source>
</evidence>
<dbReference type="EMBL" id="CP109106">
    <property type="protein sequence ID" value="WSB66838.1"/>
    <property type="molecule type" value="Genomic_DNA"/>
</dbReference>
<dbReference type="SUPFAM" id="SSF48371">
    <property type="entry name" value="ARM repeat"/>
    <property type="match status" value="1"/>
</dbReference>
<keyword evidence="2" id="KW-1185">Reference proteome</keyword>
<dbReference type="InterPro" id="IPR016024">
    <property type="entry name" value="ARM-type_fold"/>
</dbReference>
<protein>
    <recommendedName>
        <fullName evidence="3">PBS lyase</fullName>
    </recommendedName>
</protein>